<name>A0ABQ3XJR3_9ACTN</name>
<keyword evidence="1" id="KW-0472">Membrane</keyword>
<reference evidence="2 3" key="1">
    <citation type="submission" date="2021-01" db="EMBL/GenBank/DDBJ databases">
        <title>Whole genome shotgun sequence of Actinoplanes couchii NBRC 106145.</title>
        <authorList>
            <person name="Komaki H."/>
            <person name="Tamura T."/>
        </authorList>
    </citation>
    <scope>NUCLEOTIDE SEQUENCE [LARGE SCALE GENOMIC DNA]</scope>
    <source>
        <strain evidence="2 3">NBRC 106145</strain>
    </source>
</reference>
<gene>
    <name evidence="2" type="ORF">Aco03nite_070540</name>
</gene>
<comment type="caution">
    <text evidence="2">The sequence shown here is derived from an EMBL/GenBank/DDBJ whole genome shotgun (WGS) entry which is preliminary data.</text>
</comment>
<evidence type="ECO:0000313" key="2">
    <source>
        <dbReference type="EMBL" id="GID58650.1"/>
    </source>
</evidence>
<dbReference type="RefSeq" id="WP_203803348.1">
    <property type="nucleotide sequence ID" value="NZ_BAAAQE010000013.1"/>
</dbReference>
<organism evidence="2 3">
    <name type="scientific">Actinoplanes couchii</name>
    <dbReference type="NCBI Taxonomy" id="403638"/>
    <lineage>
        <taxon>Bacteria</taxon>
        <taxon>Bacillati</taxon>
        <taxon>Actinomycetota</taxon>
        <taxon>Actinomycetes</taxon>
        <taxon>Micromonosporales</taxon>
        <taxon>Micromonosporaceae</taxon>
        <taxon>Actinoplanes</taxon>
    </lineage>
</organism>
<sequence length="337" mass="36222">MKELEEIVGAAVRDLADDAPPPFDLATAARTQGRRIRRRRRTAIGSAAVALLLVAATPFVVFRQEREALPAAPTPSPSVAEKDWWDQPYQLPGGLIVTALTGSQNDNIMLDRLTGTYWQIPRAYEMVWGSPTATGAVVSDGSTLRVLHGPDSATSSVSNKVGFSPQWSPDGDRVLTTGSKEYAIWEVAAGQGQRIQKAPLLRDCKVICYFTWLPNGKEIALPQASGGIVVLDSETGNELRTLPVQGSPAGPGAWSPDGQFVIVVDAADLKGPRHVVDVRHGQVIGTVPDSTLHFLDDERILSIQDTTAEVYDVKGRLLETQTLPAAFAGRTVSVGRP</sequence>
<feature type="transmembrane region" description="Helical" evidence="1">
    <location>
        <begin position="43"/>
        <end position="62"/>
    </location>
</feature>
<keyword evidence="1" id="KW-0812">Transmembrane</keyword>
<accession>A0ABQ3XJR3</accession>
<proteinExistence type="predicted"/>
<protein>
    <submittedName>
        <fullName evidence="2">Uncharacterized protein</fullName>
    </submittedName>
</protein>
<dbReference type="Proteomes" id="UP000612282">
    <property type="component" value="Unassembled WGS sequence"/>
</dbReference>
<dbReference type="SUPFAM" id="SSF50969">
    <property type="entry name" value="YVTN repeat-like/Quinoprotein amine dehydrogenase"/>
    <property type="match status" value="1"/>
</dbReference>
<keyword evidence="3" id="KW-1185">Reference proteome</keyword>
<evidence type="ECO:0000313" key="3">
    <source>
        <dbReference type="Proteomes" id="UP000612282"/>
    </source>
</evidence>
<evidence type="ECO:0000256" key="1">
    <source>
        <dbReference type="SAM" id="Phobius"/>
    </source>
</evidence>
<dbReference type="InterPro" id="IPR015943">
    <property type="entry name" value="WD40/YVTN_repeat-like_dom_sf"/>
</dbReference>
<dbReference type="Gene3D" id="2.130.10.10">
    <property type="entry name" value="YVTN repeat-like/Quinoprotein amine dehydrogenase"/>
    <property type="match status" value="1"/>
</dbReference>
<keyword evidence="1" id="KW-1133">Transmembrane helix</keyword>
<dbReference type="EMBL" id="BOMG01000086">
    <property type="protein sequence ID" value="GID58650.1"/>
    <property type="molecule type" value="Genomic_DNA"/>
</dbReference>
<dbReference type="InterPro" id="IPR011044">
    <property type="entry name" value="Quino_amine_DH_bsu"/>
</dbReference>